<feature type="binding site" evidence="12 15">
    <location>
        <position position="46"/>
    </location>
    <ligand>
        <name>pyruvate</name>
        <dbReference type="ChEBI" id="CHEBI:15361"/>
    </ligand>
</feature>
<dbReference type="Pfam" id="PF00701">
    <property type="entry name" value="DHDPS"/>
    <property type="match status" value="1"/>
</dbReference>
<comment type="pathway">
    <text evidence="2 12">Amino-acid biosynthesis; L-lysine biosynthesis via DAP pathway; (S)-tetrahydrodipicolinate from L-aspartate: step 3/4.</text>
</comment>
<dbReference type="NCBIfam" id="TIGR00674">
    <property type="entry name" value="dapA"/>
    <property type="match status" value="1"/>
</dbReference>
<dbReference type="Gene3D" id="3.20.20.70">
    <property type="entry name" value="Aldolase class I"/>
    <property type="match status" value="1"/>
</dbReference>
<dbReference type="AlphaFoldDB" id="A0A0B3VY05"/>
<keyword evidence="8 12" id="KW-0457">Lysine biosynthesis</keyword>
<dbReference type="PANTHER" id="PTHR12128:SF66">
    <property type="entry name" value="4-HYDROXY-2-OXOGLUTARATE ALDOLASE, MITOCHONDRIAL"/>
    <property type="match status" value="1"/>
</dbReference>
<dbReference type="SMART" id="SM01130">
    <property type="entry name" value="DHDPS"/>
    <property type="match status" value="1"/>
</dbReference>
<sequence>MIFKGSAVALVTPFDESGNINFEKIKELVEFQIANGTDAIVACGTTGEASTMNDEEHLSAIKAIVDAVNKRIPVIAGTGGNDTAHSIYMSQEAEKLGADALLIITPYYNKANKSGLRKHFVSIANSVKLPIILYNVPSRTKVNIPPALVADLANNVDNIVALKEACGDLAQVAEVCRLVPEGFAVYSGNDDSILPLLSVGGSGVISVLANICPRETHDLVAKFFEGDIEGSRKLQLGMKPLIDALFIEVNPVPVKTAVNLMGFNVGDLRLPLAEMEEQNLEVLKRELVNWGLKIQEATC</sequence>
<evidence type="ECO:0000256" key="15">
    <source>
        <dbReference type="PIRSR" id="PIRSR001365-2"/>
    </source>
</evidence>
<accession>A0A0B3VY05</accession>
<dbReference type="GO" id="GO:0008840">
    <property type="term" value="F:4-hydroxy-tetrahydrodipicolinate synthase activity"/>
    <property type="evidence" value="ECO:0007669"/>
    <property type="project" value="UniProtKB-UniRule"/>
</dbReference>
<dbReference type="HAMAP" id="MF_00418">
    <property type="entry name" value="DapA"/>
    <property type="match status" value="1"/>
</dbReference>
<keyword evidence="10 12" id="KW-0704">Schiff base</keyword>
<comment type="catalytic activity">
    <reaction evidence="11 12">
        <text>L-aspartate 4-semialdehyde + pyruvate = (2S,4S)-4-hydroxy-2,3,4,5-tetrahydrodipicolinate + H2O + H(+)</text>
        <dbReference type="Rhea" id="RHEA:34171"/>
        <dbReference type="ChEBI" id="CHEBI:15361"/>
        <dbReference type="ChEBI" id="CHEBI:15377"/>
        <dbReference type="ChEBI" id="CHEBI:15378"/>
        <dbReference type="ChEBI" id="CHEBI:67139"/>
        <dbReference type="ChEBI" id="CHEBI:537519"/>
        <dbReference type="EC" id="4.3.3.7"/>
    </reaction>
</comment>
<dbReference type="UniPathway" id="UPA00034">
    <property type="reaction ID" value="UER00017"/>
</dbReference>
<evidence type="ECO:0000256" key="4">
    <source>
        <dbReference type="ARBA" id="ARBA00012086"/>
    </source>
</evidence>
<evidence type="ECO:0000256" key="13">
    <source>
        <dbReference type="PIRNR" id="PIRNR001365"/>
    </source>
</evidence>
<comment type="subcellular location">
    <subcellularLocation>
        <location evidence="12">Cytoplasm</location>
    </subcellularLocation>
</comment>
<dbReference type="GO" id="GO:0019877">
    <property type="term" value="P:diaminopimelate biosynthetic process"/>
    <property type="evidence" value="ECO:0007669"/>
    <property type="project" value="UniProtKB-UniRule"/>
</dbReference>
<dbReference type="EC" id="4.3.3.7" evidence="4 12"/>
<feature type="active site" description="Schiff-base intermediate with substrate" evidence="12 14">
    <location>
        <position position="163"/>
    </location>
</feature>
<gene>
    <name evidence="12" type="primary">dapA</name>
    <name evidence="16" type="ORF">QX51_06975</name>
</gene>
<evidence type="ECO:0000256" key="12">
    <source>
        <dbReference type="HAMAP-Rule" id="MF_00418"/>
    </source>
</evidence>
<name>A0A0B3VY05_9FIRM</name>
<dbReference type="InterPro" id="IPR013785">
    <property type="entry name" value="Aldolase_TIM"/>
</dbReference>
<evidence type="ECO:0000256" key="8">
    <source>
        <dbReference type="ARBA" id="ARBA00023154"/>
    </source>
</evidence>
<feature type="active site" description="Proton donor/acceptor" evidence="12 14">
    <location>
        <position position="134"/>
    </location>
</feature>
<dbReference type="RefSeq" id="WP_039679188.1">
    <property type="nucleotide sequence ID" value="NZ_JAWGXO010000023.1"/>
</dbReference>
<comment type="function">
    <text evidence="1 12">Catalyzes the condensation of (S)-aspartate-beta-semialdehyde [(S)-ASA] and pyruvate to 4-hydroxy-tetrahydrodipicolinate (HTPA).</text>
</comment>
<evidence type="ECO:0000256" key="3">
    <source>
        <dbReference type="ARBA" id="ARBA00007592"/>
    </source>
</evidence>
<protein>
    <recommendedName>
        <fullName evidence="4 12">4-hydroxy-tetrahydrodipicolinate synthase</fullName>
        <shortName evidence="12">HTPA synthase</shortName>
        <ecNumber evidence="4 12">4.3.3.7</ecNumber>
    </recommendedName>
</protein>
<evidence type="ECO:0000256" key="2">
    <source>
        <dbReference type="ARBA" id="ARBA00005120"/>
    </source>
</evidence>
<dbReference type="OrthoDB" id="9782828at2"/>
<feature type="site" description="Part of a proton relay during catalysis" evidence="12">
    <location>
        <position position="108"/>
    </location>
</feature>
<dbReference type="PRINTS" id="PR00146">
    <property type="entry name" value="DHPICSNTHASE"/>
</dbReference>
<dbReference type="PANTHER" id="PTHR12128">
    <property type="entry name" value="DIHYDRODIPICOLINATE SYNTHASE"/>
    <property type="match status" value="1"/>
</dbReference>
<feature type="binding site" evidence="12 15">
    <location>
        <position position="205"/>
    </location>
    <ligand>
        <name>pyruvate</name>
        <dbReference type="ChEBI" id="CHEBI:15361"/>
    </ligand>
</feature>
<evidence type="ECO:0000256" key="9">
    <source>
        <dbReference type="ARBA" id="ARBA00023239"/>
    </source>
</evidence>
<evidence type="ECO:0000256" key="5">
    <source>
        <dbReference type="ARBA" id="ARBA00022490"/>
    </source>
</evidence>
<evidence type="ECO:0000313" key="16">
    <source>
        <dbReference type="EMBL" id="KHS57569.1"/>
    </source>
</evidence>
<keyword evidence="9 12" id="KW-0456">Lyase</keyword>
<comment type="subunit">
    <text evidence="12">Homotetramer; dimer of dimers.</text>
</comment>
<evidence type="ECO:0000256" key="7">
    <source>
        <dbReference type="ARBA" id="ARBA00022915"/>
    </source>
</evidence>
<dbReference type="PIRSF" id="PIRSF001365">
    <property type="entry name" value="DHDPS"/>
    <property type="match status" value="1"/>
</dbReference>
<dbReference type="InterPro" id="IPR002220">
    <property type="entry name" value="DapA-like"/>
</dbReference>
<dbReference type="Proteomes" id="UP000031189">
    <property type="component" value="Unassembled WGS sequence"/>
</dbReference>
<reference evidence="16 17" key="1">
    <citation type="submission" date="2014-12" db="EMBL/GenBank/DDBJ databases">
        <title>Draft genome sequence of Terrisporobacter sp. 08-306576, isolated from the blood culture of a bacteremia patient.</title>
        <authorList>
            <person name="Lund L.C."/>
            <person name="Sydenham T.V."/>
            <person name="Hogh S.V."/>
            <person name="Skov M.N."/>
            <person name="Kemp M."/>
            <person name="Justesen U.S."/>
        </authorList>
    </citation>
    <scope>NUCLEOTIDE SEQUENCE [LARGE SCALE GENOMIC DNA]</scope>
    <source>
        <strain evidence="16 17">08-306576</strain>
    </source>
</reference>
<evidence type="ECO:0000256" key="11">
    <source>
        <dbReference type="ARBA" id="ARBA00047836"/>
    </source>
</evidence>
<keyword evidence="5 12" id="KW-0963">Cytoplasm</keyword>
<evidence type="ECO:0000256" key="6">
    <source>
        <dbReference type="ARBA" id="ARBA00022605"/>
    </source>
</evidence>
<dbReference type="SUPFAM" id="SSF51569">
    <property type="entry name" value="Aldolase"/>
    <property type="match status" value="1"/>
</dbReference>
<dbReference type="PROSITE" id="PS00665">
    <property type="entry name" value="DHDPS_1"/>
    <property type="match status" value="1"/>
</dbReference>
<comment type="caution">
    <text evidence="16">The sequence shown here is derived from an EMBL/GenBank/DDBJ whole genome shotgun (WGS) entry which is preliminary data.</text>
</comment>
<evidence type="ECO:0000256" key="14">
    <source>
        <dbReference type="PIRSR" id="PIRSR001365-1"/>
    </source>
</evidence>
<keyword evidence="17" id="KW-1185">Reference proteome</keyword>
<comment type="caution">
    <text evidence="12">Was originally thought to be a dihydrodipicolinate synthase (DHDPS), catalyzing the condensation of (S)-aspartate-beta-semialdehyde [(S)-ASA] and pyruvate to dihydrodipicolinate (DHDP). However, it was shown in E.coli that the product of the enzymatic reaction is not dihydrodipicolinate but in fact (4S)-4-hydroxy-2,3,4,5-tetrahydro-(2S)-dipicolinic acid (HTPA), and that the consecutive dehydration reaction leading to DHDP is not spontaneous but catalyzed by DapB.</text>
</comment>
<dbReference type="InterPro" id="IPR005263">
    <property type="entry name" value="DapA"/>
</dbReference>
<evidence type="ECO:0000256" key="1">
    <source>
        <dbReference type="ARBA" id="ARBA00003294"/>
    </source>
</evidence>
<dbReference type="EMBL" id="JWHR01000068">
    <property type="protein sequence ID" value="KHS57569.1"/>
    <property type="molecule type" value="Genomic_DNA"/>
</dbReference>
<dbReference type="STRING" id="1577792.QX51_06975"/>
<dbReference type="CDD" id="cd00950">
    <property type="entry name" value="DHDPS"/>
    <property type="match status" value="1"/>
</dbReference>
<dbReference type="InterPro" id="IPR020625">
    <property type="entry name" value="Schiff_base-form_aldolases_AS"/>
</dbReference>
<dbReference type="PROSITE" id="PS00666">
    <property type="entry name" value="DHDPS_2"/>
    <property type="match status" value="1"/>
</dbReference>
<dbReference type="GO" id="GO:0009089">
    <property type="term" value="P:lysine biosynthetic process via diaminopimelate"/>
    <property type="evidence" value="ECO:0007669"/>
    <property type="project" value="UniProtKB-UniRule"/>
</dbReference>
<keyword evidence="7 12" id="KW-0220">Diaminopimelate biosynthesis</keyword>
<dbReference type="GO" id="GO:0005829">
    <property type="term" value="C:cytosol"/>
    <property type="evidence" value="ECO:0007669"/>
    <property type="project" value="TreeGrafter"/>
</dbReference>
<dbReference type="InterPro" id="IPR020624">
    <property type="entry name" value="Schiff_base-form_aldolases_CS"/>
</dbReference>
<proteinExistence type="inferred from homology"/>
<comment type="similarity">
    <text evidence="3 12 13">Belongs to the DapA family.</text>
</comment>
<keyword evidence="6 12" id="KW-0028">Amino-acid biosynthesis</keyword>
<feature type="site" description="Part of a proton relay during catalysis" evidence="12">
    <location>
        <position position="45"/>
    </location>
</feature>
<organism evidence="16 17">
    <name type="scientific">Terrisporobacter othiniensis</name>
    <dbReference type="NCBI Taxonomy" id="1577792"/>
    <lineage>
        <taxon>Bacteria</taxon>
        <taxon>Bacillati</taxon>
        <taxon>Bacillota</taxon>
        <taxon>Clostridia</taxon>
        <taxon>Peptostreptococcales</taxon>
        <taxon>Peptostreptococcaceae</taxon>
        <taxon>Terrisporobacter</taxon>
    </lineage>
</organism>
<evidence type="ECO:0000313" key="17">
    <source>
        <dbReference type="Proteomes" id="UP000031189"/>
    </source>
</evidence>
<evidence type="ECO:0000256" key="10">
    <source>
        <dbReference type="ARBA" id="ARBA00023270"/>
    </source>
</evidence>